<evidence type="ECO:0000256" key="2">
    <source>
        <dbReference type="ARBA" id="ARBA00022729"/>
    </source>
</evidence>
<dbReference type="PANTHER" id="PTHR43649">
    <property type="entry name" value="ARABINOSE-BINDING PROTEIN-RELATED"/>
    <property type="match status" value="1"/>
</dbReference>
<dbReference type="AlphaFoldDB" id="A0A923I8B6"/>
<organism evidence="7 8">
    <name type="scientific">Anaerofilum hominis</name>
    <dbReference type="NCBI Taxonomy" id="2763016"/>
    <lineage>
        <taxon>Bacteria</taxon>
        <taxon>Bacillati</taxon>
        <taxon>Bacillota</taxon>
        <taxon>Clostridia</taxon>
        <taxon>Eubacteriales</taxon>
        <taxon>Oscillospiraceae</taxon>
        <taxon>Anaerofilum</taxon>
    </lineage>
</organism>
<evidence type="ECO:0000313" key="7">
    <source>
        <dbReference type="EMBL" id="MBC5582136.1"/>
    </source>
</evidence>
<feature type="chain" id="PRO_5039050906" evidence="6">
    <location>
        <begin position="23"/>
        <end position="458"/>
    </location>
</feature>
<keyword evidence="2 6" id="KW-0732">Signal</keyword>
<comment type="caution">
    <text evidence="7">The sequence shown here is derived from an EMBL/GenBank/DDBJ whole genome shotgun (WGS) entry which is preliminary data.</text>
</comment>
<keyword evidence="4" id="KW-0564">Palmitate</keyword>
<accession>A0A923I8B6</accession>
<name>A0A923I8B6_9FIRM</name>
<dbReference type="InterPro" id="IPR050490">
    <property type="entry name" value="Bact_solute-bd_prot1"/>
</dbReference>
<evidence type="ECO:0000256" key="4">
    <source>
        <dbReference type="ARBA" id="ARBA00023139"/>
    </source>
</evidence>
<dbReference type="EMBL" id="JACONZ010000004">
    <property type="protein sequence ID" value="MBC5582136.1"/>
    <property type="molecule type" value="Genomic_DNA"/>
</dbReference>
<evidence type="ECO:0000256" key="3">
    <source>
        <dbReference type="ARBA" id="ARBA00023136"/>
    </source>
</evidence>
<sequence length="458" mass="49470">MNKAKRLAALALALTLAAGAFSGCWNKDDSSSSSGSGSASGGSGKVYFLNFKPEVDGVWQTIAKEYTQKTGVQVKVTTAASGTYEEQLKSEMAKKEAPTIFQVNGPVGYASWADWCADISGSELAGHLREGVGVLGDGEKIYGIPYTVEGYGIIVNTAIMDRYFALEGAKAKSLEEINGFEKLKEVVEDMQAKKAELGIDGVFASTSLLSGEDWRWQTHLANVALAPEFDELGADMTDAKTAPEISFKYSENFKNLFDLYLDNSTIDAKLSGSKTVNDSMAEFALGKCAMVQNGNWGYSQIAGVDGNVVKESDVTFLPLYMGLPGEEDQGLAIGTENFLCVNAQASAEDQKASLDFLNWLFTSDEGRAYVKGELGFIAPFDTFTAEDAPADPLGRAVVEWQNRDGVKNTPWDFTIFPSQTFKDNFGSALLRYAQGSLTWDDLIGSVVADWKTEKANIA</sequence>
<feature type="signal peptide" evidence="6">
    <location>
        <begin position="1"/>
        <end position="22"/>
    </location>
</feature>
<evidence type="ECO:0000256" key="5">
    <source>
        <dbReference type="ARBA" id="ARBA00023288"/>
    </source>
</evidence>
<dbReference type="RefSeq" id="WP_186888483.1">
    <property type="nucleotide sequence ID" value="NZ_JACONZ010000004.1"/>
</dbReference>
<dbReference type="PANTHER" id="PTHR43649:SF33">
    <property type="entry name" value="POLYGALACTURONAN_RHAMNOGALACTURONAN-BINDING PROTEIN YTCQ"/>
    <property type="match status" value="1"/>
</dbReference>
<dbReference type="Gene3D" id="3.40.190.10">
    <property type="entry name" value="Periplasmic binding protein-like II"/>
    <property type="match status" value="1"/>
</dbReference>
<keyword evidence="8" id="KW-1185">Reference proteome</keyword>
<dbReference type="PROSITE" id="PS51257">
    <property type="entry name" value="PROKAR_LIPOPROTEIN"/>
    <property type="match status" value="1"/>
</dbReference>
<dbReference type="SUPFAM" id="SSF53850">
    <property type="entry name" value="Periplasmic binding protein-like II"/>
    <property type="match status" value="1"/>
</dbReference>
<proteinExistence type="predicted"/>
<keyword evidence="1" id="KW-1003">Cell membrane</keyword>
<evidence type="ECO:0000256" key="1">
    <source>
        <dbReference type="ARBA" id="ARBA00022475"/>
    </source>
</evidence>
<evidence type="ECO:0000256" key="6">
    <source>
        <dbReference type="SAM" id="SignalP"/>
    </source>
</evidence>
<evidence type="ECO:0000313" key="8">
    <source>
        <dbReference type="Proteomes" id="UP000659630"/>
    </source>
</evidence>
<keyword evidence="5" id="KW-0449">Lipoprotein</keyword>
<keyword evidence="3" id="KW-0472">Membrane</keyword>
<gene>
    <name evidence="7" type="ORF">H8S23_11520</name>
</gene>
<protein>
    <submittedName>
        <fullName evidence="7">ABC transporter substrate-binding protein</fullName>
    </submittedName>
</protein>
<reference evidence="7" key="1">
    <citation type="submission" date="2020-08" db="EMBL/GenBank/DDBJ databases">
        <title>Genome public.</title>
        <authorList>
            <person name="Liu C."/>
            <person name="Sun Q."/>
        </authorList>
    </citation>
    <scope>NUCLEOTIDE SEQUENCE</scope>
    <source>
        <strain evidence="7">BX8</strain>
    </source>
</reference>
<dbReference type="Pfam" id="PF13416">
    <property type="entry name" value="SBP_bac_8"/>
    <property type="match status" value="1"/>
</dbReference>
<dbReference type="InterPro" id="IPR006059">
    <property type="entry name" value="SBP"/>
</dbReference>
<dbReference type="Proteomes" id="UP000659630">
    <property type="component" value="Unassembled WGS sequence"/>
</dbReference>